<feature type="region of interest" description="Disordered" evidence="1">
    <location>
        <begin position="215"/>
        <end position="254"/>
    </location>
</feature>
<organism evidence="2 3">
    <name type="scientific">Chara braunii</name>
    <name type="common">Braun's stonewort</name>
    <dbReference type="NCBI Taxonomy" id="69332"/>
    <lineage>
        <taxon>Eukaryota</taxon>
        <taxon>Viridiplantae</taxon>
        <taxon>Streptophyta</taxon>
        <taxon>Charophyceae</taxon>
        <taxon>Charales</taxon>
        <taxon>Characeae</taxon>
        <taxon>Chara</taxon>
    </lineage>
</organism>
<gene>
    <name evidence="2" type="ORF">CBR_g34663</name>
</gene>
<feature type="compositionally biased region" description="Acidic residues" evidence="1">
    <location>
        <begin position="244"/>
        <end position="254"/>
    </location>
</feature>
<dbReference type="AlphaFoldDB" id="A0A388JZ37"/>
<name>A0A388JZ37_CHABU</name>
<comment type="caution">
    <text evidence="2">The sequence shown here is derived from an EMBL/GenBank/DDBJ whole genome shotgun (WGS) entry which is preliminary data.</text>
</comment>
<evidence type="ECO:0000256" key="1">
    <source>
        <dbReference type="SAM" id="MobiDB-lite"/>
    </source>
</evidence>
<protein>
    <submittedName>
        <fullName evidence="2">Uncharacterized protein</fullName>
    </submittedName>
</protein>
<accession>A0A388JZ37</accession>
<dbReference type="Proteomes" id="UP000265515">
    <property type="component" value="Unassembled WGS sequence"/>
</dbReference>
<sequence>MQRHSSRPNPPDQELTTLKMDNQHLIQDVISLKQQVSELVKVVKAPIQAATACQTKAKEKVGSEPTPGDYVKLAEAYRRMRDKDMVDREVQALKERVSRIGSAMATPISAKRKRIMRKSVSPPSTLRIRLSTAGSPMKSGELHGRGQAKVKFVKLKDEKREDFRGRVSTELSKLRKRDIERLCCDEGLEYVTIRASAAEIADIYADRAFRKKNVLPAVENADVPESSEDRVAPEDQDDHNKAEENDEDDAVIDC</sequence>
<dbReference type="Gramene" id="GBG62963">
    <property type="protein sequence ID" value="GBG62963"/>
    <property type="gene ID" value="CBR_g34663"/>
</dbReference>
<feature type="compositionally biased region" description="Basic and acidic residues" evidence="1">
    <location>
        <begin position="227"/>
        <end position="243"/>
    </location>
</feature>
<reference evidence="2 3" key="1">
    <citation type="journal article" date="2018" name="Cell">
        <title>The Chara Genome: Secondary Complexity and Implications for Plant Terrestrialization.</title>
        <authorList>
            <person name="Nishiyama T."/>
            <person name="Sakayama H."/>
            <person name="Vries J.D."/>
            <person name="Buschmann H."/>
            <person name="Saint-Marcoux D."/>
            <person name="Ullrich K.K."/>
            <person name="Haas F.B."/>
            <person name="Vanderstraeten L."/>
            <person name="Becker D."/>
            <person name="Lang D."/>
            <person name="Vosolsobe S."/>
            <person name="Rombauts S."/>
            <person name="Wilhelmsson P.K.I."/>
            <person name="Janitza P."/>
            <person name="Kern R."/>
            <person name="Heyl A."/>
            <person name="Rumpler F."/>
            <person name="Villalobos L.I.A.C."/>
            <person name="Clay J.M."/>
            <person name="Skokan R."/>
            <person name="Toyoda A."/>
            <person name="Suzuki Y."/>
            <person name="Kagoshima H."/>
            <person name="Schijlen E."/>
            <person name="Tajeshwar N."/>
            <person name="Catarino B."/>
            <person name="Hetherington A.J."/>
            <person name="Saltykova A."/>
            <person name="Bonnot C."/>
            <person name="Breuninger H."/>
            <person name="Symeonidi A."/>
            <person name="Radhakrishnan G.V."/>
            <person name="Van Nieuwerburgh F."/>
            <person name="Deforce D."/>
            <person name="Chang C."/>
            <person name="Karol K.G."/>
            <person name="Hedrich R."/>
            <person name="Ulvskov P."/>
            <person name="Glockner G."/>
            <person name="Delwiche C.F."/>
            <person name="Petrasek J."/>
            <person name="Van de Peer Y."/>
            <person name="Friml J."/>
            <person name="Beilby M."/>
            <person name="Dolan L."/>
            <person name="Kohara Y."/>
            <person name="Sugano S."/>
            <person name="Fujiyama A."/>
            <person name="Delaux P.-M."/>
            <person name="Quint M."/>
            <person name="TheiBen G."/>
            <person name="Hagemann M."/>
            <person name="Harholt J."/>
            <person name="Dunand C."/>
            <person name="Zachgo S."/>
            <person name="Langdale J."/>
            <person name="Maumus F."/>
            <person name="Straeten D.V.D."/>
            <person name="Gould S.B."/>
            <person name="Rensing S.A."/>
        </authorList>
    </citation>
    <scope>NUCLEOTIDE SEQUENCE [LARGE SCALE GENOMIC DNA]</scope>
    <source>
        <strain evidence="2 3">S276</strain>
    </source>
</reference>
<keyword evidence="3" id="KW-1185">Reference proteome</keyword>
<proteinExistence type="predicted"/>
<dbReference type="EMBL" id="BFEA01000034">
    <property type="protein sequence ID" value="GBG62963.1"/>
    <property type="molecule type" value="Genomic_DNA"/>
</dbReference>
<evidence type="ECO:0000313" key="2">
    <source>
        <dbReference type="EMBL" id="GBG62963.1"/>
    </source>
</evidence>
<evidence type="ECO:0000313" key="3">
    <source>
        <dbReference type="Proteomes" id="UP000265515"/>
    </source>
</evidence>